<dbReference type="PANTHER" id="PTHR30146">
    <property type="entry name" value="LACI-RELATED TRANSCRIPTIONAL REPRESSOR"/>
    <property type="match status" value="1"/>
</dbReference>
<evidence type="ECO:0000313" key="6">
    <source>
        <dbReference type="Proteomes" id="UP000251993"/>
    </source>
</evidence>
<evidence type="ECO:0000256" key="3">
    <source>
        <dbReference type="ARBA" id="ARBA00023163"/>
    </source>
</evidence>
<dbReference type="AlphaFoldDB" id="A0A344TP44"/>
<accession>A0A344TP44</accession>
<dbReference type="Pfam" id="PF13377">
    <property type="entry name" value="Peripla_BP_3"/>
    <property type="match status" value="1"/>
</dbReference>
<dbReference type="EMBL" id="CP030850">
    <property type="protein sequence ID" value="AXE20415.1"/>
    <property type="molecule type" value="Genomic_DNA"/>
</dbReference>
<name>A0A344TP44_9BACT</name>
<dbReference type="Proteomes" id="UP000251993">
    <property type="component" value="Chromosome"/>
</dbReference>
<dbReference type="InterPro" id="IPR028082">
    <property type="entry name" value="Peripla_BP_I"/>
</dbReference>
<protein>
    <recommendedName>
        <fullName evidence="4">Transcriptional regulator LacI/GalR-like sensor domain-containing protein</fullName>
    </recommendedName>
</protein>
<evidence type="ECO:0000256" key="1">
    <source>
        <dbReference type="ARBA" id="ARBA00023015"/>
    </source>
</evidence>
<dbReference type="SUPFAM" id="SSF53822">
    <property type="entry name" value="Periplasmic binding protein-like I"/>
    <property type="match status" value="1"/>
</dbReference>
<keyword evidence="6" id="KW-1185">Reference proteome</keyword>
<evidence type="ECO:0000256" key="2">
    <source>
        <dbReference type="ARBA" id="ARBA00023125"/>
    </source>
</evidence>
<feature type="domain" description="Transcriptional regulator LacI/GalR-like sensor" evidence="4">
    <location>
        <begin position="2"/>
        <end position="71"/>
    </location>
</feature>
<dbReference type="GO" id="GO:0003700">
    <property type="term" value="F:DNA-binding transcription factor activity"/>
    <property type="evidence" value="ECO:0007669"/>
    <property type="project" value="TreeGrafter"/>
</dbReference>
<organism evidence="5 6">
    <name type="scientific">Runella rosea</name>
    <dbReference type="NCBI Taxonomy" id="2259595"/>
    <lineage>
        <taxon>Bacteria</taxon>
        <taxon>Pseudomonadati</taxon>
        <taxon>Bacteroidota</taxon>
        <taxon>Cytophagia</taxon>
        <taxon>Cytophagales</taxon>
        <taxon>Spirosomataceae</taxon>
        <taxon>Runella</taxon>
    </lineage>
</organism>
<keyword evidence="3" id="KW-0804">Transcription</keyword>
<proteinExistence type="predicted"/>
<dbReference type="InterPro" id="IPR046335">
    <property type="entry name" value="LacI/GalR-like_sensor"/>
</dbReference>
<keyword evidence="2" id="KW-0238">DNA-binding</keyword>
<dbReference type="GO" id="GO:0000976">
    <property type="term" value="F:transcription cis-regulatory region binding"/>
    <property type="evidence" value="ECO:0007669"/>
    <property type="project" value="TreeGrafter"/>
</dbReference>
<sequence length="92" mass="10310">MNIPNDVKIITFSNSYTALFLNPSLTTVTQPAYEMGREAAAVLFKLIQKKKPASPIENRVLNSVLIARNSTKSELARQEDLKRESICRLQSS</sequence>
<dbReference type="Gene3D" id="3.40.50.2300">
    <property type="match status" value="2"/>
</dbReference>
<dbReference type="OrthoDB" id="891936at2"/>
<dbReference type="KEGG" id="run:DR864_23055"/>
<evidence type="ECO:0000259" key="4">
    <source>
        <dbReference type="Pfam" id="PF13377"/>
    </source>
</evidence>
<keyword evidence="1" id="KW-0805">Transcription regulation</keyword>
<dbReference type="RefSeq" id="WP_114069178.1">
    <property type="nucleotide sequence ID" value="NZ_CP030850.1"/>
</dbReference>
<dbReference type="PANTHER" id="PTHR30146:SF109">
    <property type="entry name" value="HTH-TYPE TRANSCRIPTIONAL REGULATOR GALS"/>
    <property type="match status" value="1"/>
</dbReference>
<evidence type="ECO:0000313" key="5">
    <source>
        <dbReference type="EMBL" id="AXE20415.1"/>
    </source>
</evidence>
<reference evidence="5 6" key="1">
    <citation type="submission" date="2018-07" db="EMBL/GenBank/DDBJ databases">
        <title>Genome sequencing of Runella.</title>
        <authorList>
            <person name="Baek M.-G."/>
            <person name="Yi H."/>
        </authorList>
    </citation>
    <scope>NUCLEOTIDE SEQUENCE [LARGE SCALE GENOMIC DNA]</scope>
    <source>
        <strain evidence="5 6">HYN0085</strain>
    </source>
</reference>
<gene>
    <name evidence="5" type="ORF">DR864_23055</name>
</gene>